<dbReference type="Gene3D" id="2.30.30.1190">
    <property type="match status" value="1"/>
</dbReference>
<feature type="domain" description="C3H1-type" evidence="7">
    <location>
        <begin position="134"/>
        <end position="162"/>
    </location>
</feature>
<dbReference type="InterPro" id="IPR050974">
    <property type="entry name" value="Plant_ZF_CCCH"/>
</dbReference>
<dbReference type="PANTHER" id="PTHR12506:SF50">
    <property type="entry name" value="ZINC FINGER CCCH DOMAIN-CONTAINING PROTEIN 26"/>
    <property type="match status" value="1"/>
</dbReference>
<dbReference type="Proteomes" id="UP000243459">
    <property type="component" value="Chromosome 1"/>
</dbReference>
<feature type="region of interest" description="Disordered" evidence="6">
    <location>
        <begin position="373"/>
        <end position="432"/>
    </location>
</feature>
<evidence type="ECO:0000256" key="5">
    <source>
        <dbReference type="PROSITE-ProRule" id="PRU00723"/>
    </source>
</evidence>
<dbReference type="PROSITE" id="PS50103">
    <property type="entry name" value="ZF_C3H1"/>
    <property type="match status" value="5"/>
</dbReference>
<evidence type="ECO:0000256" key="2">
    <source>
        <dbReference type="ARBA" id="ARBA00022771"/>
    </source>
</evidence>
<protein>
    <recommendedName>
        <fullName evidence="7">C3H1-type domain-containing protein</fullName>
    </recommendedName>
</protein>
<dbReference type="GO" id="GO:0003677">
    <property type="term" value="F:DNA binding"/>
    <property type="evidence" value="ECO:0007669"/>
    <property type="project" value="UniProtKB-KW"/>
</dbReference>
<feature type="compositionally biased region" description="Polar residues" evidence="6">
    <location>
        <begin position="404"/>
        <end position="432"/>
    </location>
</feature>
<keyword evidence="1 5" id="KW-0479">Metal-binding</keyword>
<dbReference type="InterPro" id="IPR036855">
    <property type="entry name" value="Znf_CCCH_sf"/>
</dbReference>
<keyword evidence="9" id="KW-1185">Reference proteome</keyword>
<dbReference type="Gene3D" id="4.10.1000.10">
    <property type="entry name" value="Zinc finger, CCCH-type"/>
    <property type="match status" value="2"/>
</dbReference>
<dbReference type="OrthoDB" id="411372at2759"/>
<dbReference type="PANTHER" id="PTHR12506">
    <property type="entry name" value="PROTEIN PHOSPHATASE RELATED"/>
    <property type="match status" value="1"/>
</dbReference>
<feature type="zinc finger region" description="C3H1-type" evidence="5">
    <location>
        <begin position="47"/>
        <end position="75"/>
    </location>
</feature>
<reference evidence="9" key="1">
    <citation type="journal article" date="2017" name="Nat. Commun.">
        <title>The asparagus genome sheds light on the origin and evolution of a young Y chromosome.</title>
        <authorList>
            <person name="Harkess A."/>
            <person name="Zhou J."/>
            <person name="Xu C."/>
            <person name="Bowers J.E."/>
            <person name="Van der Hulst R."/>
            <person name="Ayyampalayam S."/>
            <person name="Mercati F."/>
            <person name="Riccardi P."/>
            <person name="McKain M.R."/>
            <person name="Kakrana A."/>
            <person name="Tang H."/>
            <person name="Ray J."/>
            <person name="Groenendijk J."/>
            <person name="Arikit S."/>
            <person name="Mathioni S.M."/>
            <person name="Nakano M."/>
            <person name="Shan H."/>
            <person name="Telgmann-Rauber A."/>
            <person name="Kanno A."/>
            <person name="Yue Z."/>
            <person name="Chen H."/>
            <person name="Li W."/>
            <person name="Chen Y."/>
            <person name="Xu X."/>
            <person name="Zhang Y."/>
            <person name="Luo S."/>
            <person name="Chen H."/>
            <person name="Gao J."/>
            <person name="Mao Z."/>
            <person name="Pires J.C."/>
            <person name="Luo M."/>
            <person name="Kudrna D."/>
            <person name="Wing R.A."/>
            <person name="Meyers B.C."/>
            <person name="Yi K."/>
            <person name="Kong H."/>
            <person name="Lavrijsen P."/>
            <person name="Sunseri F."/>
            <person name="Falavigna A."/>
            <person name="Ye Y."/>
            <person name="Leebens-Mack J.H."/>
            <person name="Chen G."/>
        </authorList>
    </citation>
    <scope>NUCLEOTIDE SEQUENCE [LARGE SCALE GENOMIC DNA]</scope>
    <source>
        <strain evidence="9">cv. DH0086</strain>
    </source>
</reference>
<dbReference type="Pfam" id="PF00642">
    <property type="entry name" value="zf-CCCH"/>
    <property type="match status" value="5"/>
</dbReference>
<keyword evidence="4" id="KW-0238">DNA-binding</keyword>
<evidence type="ECO:0000256" key="4">
    <source>
        <dbReference type="ARBA" id="ARBA00023125"/>
    </source>
</evidence>
<feature type="compositionally biased region" description="Low complexity" evidence="6">
    <location>
        <begin position="9"/>
        <end position="19"/>
    </location>
</feature>
<dbReference type="OMA" id="WATYMGA"/>
<feature type="zinc finger region" description="C3H1-type" evidence="5">
    <location>
        <begin position="89"/>
        <end position="117"/>
    </location>
</feature>
<dbReference type="Gramene" id="ONK78978">
    <property type="protein sequence ID" value="ONK78978"/>
    <property type="gene ID" value="A4U43_C01F1620"/>
</dbReference>
<dbReference type="SMART" id="SM00356">
    <property type="entry name" value="ZnF_C3H1"/>
    <property type="match status" value="5"/>
</dbReference>
<feature type="domain" description="C3H1-type" evidence="7">
    <location>
        <begin position="275"/>
        <end position="303"/>
    </location>
</feature>
<feature type="domain" description="C3H1-type" evidence="7">
    <location>
        <begin position="47"/>
        <end position="75"/>
    </location>
</feature>
<feature type="zinc finger region" description="C3H1-type" evidence="5">
    <location>
        <begin position="275"/>
        <end position="303"/>
    </location>
</feature>
<dbReference type="GO" id="GO:0003729">
    <property type="term" value="F:mRNA binding"/>
    <property type="evidence" value="ECO:0007669"/>
    <property type="project" value="UniProtKB-ARBA"/>
</dbReference>
<keyword evidence="2 5" id="KW-0863">Zinc-finger</keyword>
<accession>A0A5P1FL75</accession>
<feature type="zinc finger region" description="C3H1-type" evidence="5">
    <location>
        <begin position="320"/>
        <end position="348"/>
    </location>
</feature>
<organism evidence="8 9">
    <name type="scientific">Asparagus officinalis</name>
    <name type="common">Garden asparagus</name>
    <dbReference type="NCBI Taxonomy" id="4686"/>
    <lineage>
        <taxon>Eukaryota</taxon>
        <taxon>Viridiplantae</taxon>
        <taxon>Streptophyta</taxon>
        <taxon>Embryophyta</taxon>
        <taxon>Tracheophyta</taxon>
        <taxon>Spermatophyta</taxon>
        <taxon>Magnoliopsida</taxon>
        <taxon>Liliopsida</taxon>
        <taxon>Asparagales</taxon>
        <taxon>Asparagaceae</taxon>
        <taxon>Asparagoideae</taxon>
        <taxon>Asparagus</taxon>
    </lineage>
</organism>
<name>A0A5P1FL75_ASPOF</name>
<feature type="domain" description="C3H1-type" evidence="7">
    <location>
        <begin position="320"/>
        <end position="348"/>
    </location>
</feature>
<evidence type="ECO:0000256" key="6">
    <source>
        <dbReference type="SAM" id="MobiDB-lite"/>
    </source>
</evidence>
<keyword evidence="3 5" id="KW-0862">Zinc</keyword>
<evidence type="ECO:0000313" key="9">
    <source>
        <dbReference type="Proteomes" id="UP000243459"/>
    </source>
</evidence>
<feature type="zinc finger region" description="C3H1-type" evidence="5">
    <location>
        <begin position="134"/>
        <end position="162"/>
    </location>
</feature>
<gene>
    <name evidence="8" type="ORF">A4U43_C01F1620</name>
</gene>
<evidence type="ECO:0000313" key="8">
    <source>
        <dbReference type="EMBL" id="ONK78978.1"/>
    </source>
</evidence>
<feature type="domain" description="C3H1-type" evidence="7">
    <location>
        <begin position="89"/>
        <end position="117"/>
    </location>
</feature>
<sequence length="432" mass="47388">MQDHSEFQSNAVSSSSNASPENLEDAIWKLKLEENNQVGNQNPYPDRPGAPDCIYYLRTGLCGYGGNCRYNHPNYNGQGTQDRGELPERVGQPDCQYFLKTGTCKFGATCKYHHPQERYDLQPAPLNILGLPMRQDEKSCPYYMRTGSCKFGFACKFNHPPPATLGPVFSVGPSAYGSTGPYVAPPSSLPFIGGLSAWPSARPYLPSSRMQDLPAYMPVFLPSSQGTIPVQQGWATYMGHASQIPSTEVLGPTQVSNTNLHAQSSSSTVINLPERPDQPECQHYMKTGICKYGETCKYHHPKERYLESSITLGPSGLPLRPGHGICTFYSVYGSCRYGSACKFDHPVMGSYDYAMPAHFPSSQSNLPLQVTWASTPEAPSSKTSKLTDQIKKSSEKNNVEENVASDNQNEHVTVPPSTNTEASSDSSQIHSN</sequence>
<evidence type="ECO:0000256" key="1">
    <source>
        <dbReference type="ARBA" id="ARBA00022723"/>
    </source>
</evidence>
<dbReference type="EMBL" id="CM007381">
    <property type="protein sequence ID" value="ONK78978.1"/>
    <property type="molecule type" value="Genomic_DNA"/>
</dbReference>
<feature type="compositionally biased region" description="Basic and acidic residues" evidence="6">
    <location>
        <begin position="388"/>
        <end position="399"/>
    </location>
</feature>
<proteinExistence type="predicted"/>
<evidence type="ECO:0000259" key="7">
    <source>
        <dbReference type="PROSITE" id="PS50103"/>
    </source>
</evidence>
<dbReference type="AlphaFoldDB" id="A0A5P1FL75"/>
<evidence type="ECO:0000256" key="3">
    <source>
        <dbReference type="ARBA" id="ARBA00022833"/>
    </source>
</evidence>
<dbReference type="SUPFAM" id="SSF90229">
    <property type="entry name" value="CCCH zinc finger"/>
    <property type="match status" value="5"/>
</dbReference>
<dbReference type="GO" id="GO:0008270">
    <property type="term" value="F:zinc ion binding"/>
    <property type="evidence" value="ECO:0007669"/>
    <property type="project" value="UniProtKB-KW"/>
</dbReference>
<dbReference type="InterPro" id="IPR000571">
    <property type="entry name" value="Znf_CCCH"/>
</dbReference>
<feature type="compositionally biased region" description="Polar residues" evidence="6">
    <location>
        <begin position="373"/>
        <end position="387"/>
    </location>
</feature>
<feature type="region of interest" description="Disordered" evidence="6">
    <location>
        <begin position="1"/>
        <end position="20"/>
    </location>
</feature>